<dbReference type="Proteomes" id="UP001623348">
    <property type="component" value="Unassembled WGS sequence"/>
</dbReference>
<dbReference type="InterPro" id="IPR005135">
    <property type="entry name" value="Endo/exonuclease/phosphatase"/>
</dbReference>
<sequence length="944" mass="107165">MLWDDVPRLEGRGAGEGPRPTAQRHARCTTARSKPRGDEPGALDATGTNGVTLGRYIKRIPATPANKSVSSGAQLKCLYANARSMGNKQEELEMCVCLQGYDLIGITETWWDSSYDWSVGMEGYRLFRKDRQGRRGGGVALYVNDQLECMELHLGMEEEPTKSLWVGIKGRAGAGDIIVGVCYRPPDQGDRADEALYRQIGAASRSQALVLMGDFSHPDICWRDNAAEHKQSRKFLECVDDNFLLQVIEEPTRRGAMLDLTLTNKEGLVGDVKVKGSRGCSDHEMVEFRILRAARRACSKLTTLDFSRADFGLFRDLLGRIPWDKALEGRGAQDSWLIFKGHLLQAQERCIPTKRKSNKSIKRPPWMNKELLGKVKQKREAYRGWKQGQVAWEEYRETVRAAREQVRKAKALTEITLARDVKDKKKSFYRYVSEKRRMRENVGPLQNETGDLVTQDMEKAEVLNDFFASVFTGKSLSHTAQVTEGRDWENAEPPAVGEDQVREYLRNLKVHKSMGPDELHPRVLRELADEVARPLSIILEKSWQSGKVPADWKRGNITPIFKKGKKEDPGNYRPVSLTSLPGKIMEQTLLETMFRHMENKEVIGDSQHGFTRDKSCLTNLVAFYDGVTASVDKGRATDVIYLDLCKAFDTVPHDILVSRLERHGFDGWTAWWIRNWLDGRTQRVVVNGSMSKWRTVTRGVPQGSVLGPALFNIFVGDMDSGIERTLSKFADDTKLCGVVDTLEGRDAIQRDLDRLERWARANRMKFNKAKCKVLHVGQRNPKHNYRLGEEWIESSPEEKGLGVWIDEKLNMSRQCALAAQKANPVLGCIKRGVTTRSREVILPLYSALVRPHLEYCVQLWGPQYRRDMELLERVQRRATKLIRGLEHLSYEDRLRELGLFSLEKRRLRGDLIAAYQYLKGPTGKMERDCFSGSVVTGQGVMGLS</sequence>
<organism evidence="3 4">
    <name type="scientific">Grus japonensis</name>
    <name type="common">Japanese crane</name>
    <name type="synonym">Red-crowned crane</name>
    <dbReference type="NCBI Taxonomy" id="30415"/>
    <lineage>
        <taxon>Eukaryota</taxon>
        <taxon>Metazoa</taxon>
        <taxon>Chordata</taxon>
        <taxon>Craniata</taxon>
        <taxon>Vertebrata</taxon>
        <taxon>Euteleostomi</taxon>
        <taxon>Archelosauria</taxon>
        <taxon>Archosauria</taxon>
        <taxon>Dinosauria</taxon>
        <taxon>Saurischia</taxon>
        <taxon>Theropoda</taxon>
        <taxon>Coelurosauria</taxon>
        <taxon>Aves</taxon>
        <taxon>Neognathae</taxon>
        <taxon>Neoaves</taxon>
        <taxon>Gruiformes</taxon>
        <taxon>Gruidae</taxon>
        <taxon>Grus</taxon>
    </lineage>
</organism>
<dbReference type="Pfam" id="PF00078">
    <property type="entry name" value="RVT_1"/>
    <property type="match status" value="1"/>
</dbReference>
<proteinExistence type="predicted"/>
<dbReference type="SUPFAM" id="SSF56219">
    <property type="entry name" value="DNase I-like"/>
    <property type="match status" value="1"/>
</dbReference>
<dbReference type="InterPro" id="IPR036691">
    <property type="entry name" value="Endo/exonu/phosph_ase_sf"/>
</dbReference>
<evidence type="ECO:0000256" key="1">
    <source>
        <dbReference type="SAM" id="MobiDB-lite"/>
    </source>
</evidence>
<keyword evidence="4" id="KW-1185">Reference proteome</keyword>
<feature type="region of interest" description="Disordered" evidence="1">
    <location>
        <begin position="1"/>
        <end position="47"/>
    </location>
</feature>
<dbReference type="Gene3D" id="3.60.10.10">
    <property type="entry name" value="Endonuclease/exonuclease/phosphatase"/>
    <property type="match status" value="1"/>
</dbReference>
<gene>
    <name evidence="3" type="ORF">GRJ2_001512300</name>
</gene>
<dbReference type="PROSITE" id="PS50878">
    <property type="entry name" value="RT_POL"/>
    <property type="match status" value="1"/>
</dbReference>
<feature type="compositionally biased region" description="Basic and acidic residues" evidence="1">
    <location>
        <begin position="1"/>
        <end position="13"/>
    </location>
</feature>
<comment type="caution">
    <text evidence="3">The sequence shown here is derived from an EMBL/GenBank/DDBJ whole genome shotgun (WGS) entry which is preliminary data.</text>
</comment>
<dbReference type="PRINTS" id="PR01345">
    <property type="entry name" value="CERVTRCPTASE"/>
</dbReference>
<accession>A0ABC9WZM6</accession>
<evidence type="ECO:0000259" key="2">
    <source>
        <dbReference type="PROSITE" id="PS50878"/>
    </source>
</evidence>
<evidence type="ECO:0000313" key="3">
    <source>
        <dbReference type="EMBL" id="GAB0190470.1"/>
    </source>
</evidence>
<dbReference type="EMBL" id="BAAFJT010000005">
    <property type="protein sequence ID" value="GAB0190470.1"/>
    <property type="molecule type" value="Genomic_DNA"/>
</dbReference>
<protein>
    <submittedName>
        <fullName evidence="3">Mitochondrial enolase superfamily member 1</fullName>
    </submittedName>
</protein>
<dbReference type="CDD" id="cd01650">
    <property type="entry name" value="RT_nLTR_like"/>
    <property type="match status" value="1"/>
</dbReference>
<reference evidence="3 4" key="1">
    <citation type="submission" date="2024-06" db="EMBL/GenBank/DDBJ databases">
        <title>The draft genome of Grus japonensis, version 3.</title>
        <authorList>
            <person name="Nabeshima K."/>
            <person name="Suzuki S."/>
            <person name="Onuma M."/>
        </authorList>
    </citation>
    <scope>NUCLEOTIDE SEQUENCE [LARGE SCALE GENOMIC DNA]</scope>
    <source>
        <strain evidence="3 4">451A</strain>
    </source>
</reference>
<dbReference type="InterPro" id="IPR000477">
    <property type="entry name" value="RT_dom"/>
</dbReference>
<dbReference type="InterPro" id="IPR043502">
    <property type="entry name" value="DNA/RNA_pol_sf"/>
</dbReference>
<dbReference type="SUPFAM" id="SSF56672">
    <property type="entry name" value="DNA/RNA polymerases"/>
    <property type="match status" value="1"/>
</dbReference>
<dbReference type="Pfam" id="PF03372">
    <property type="entry name" value="Exo_endo_phos"/>
    <property type="match status" value="1"/>
</dbReference>
<dbReference type="PANTHER" id="PTHR33395:SF22">
    <property type="entry name" value="REVERSE TRANSCRIPTASE DOMAIN-CONTAINING PROTEIN"/>
    <property type="match status" value="1"/>
</dbReference>
<dbReference type="AlphaFoldDB" id="A0ABC9WZM6"/>
<name>A0ABC9WZM6_GRUJA</name>
<dbReference type="PANTHER" id="PTHR33395">
    <property type="entry name" value="TRANSCRIPTASE, PUTATIVE-RELATED-RELATED"/>
    <property type="match status" value="1"/>
</dbReference>
<feature type="domain" description="Reverse transcriptase" evidence="2">
    <location>
        <begin position="541"/>
        <end position="805"/>
    </location>
</feature>
<evidence type="ECO:0000313" key="4">
    <source>
        <dbReference type="Proteomes" id="UP001623348"/>
    </source>
</evidence>